<feature type="transmembrane region" description="Helical" evidence="2">
    <location>
        <begin position="60"/>
        <end position="78"/>
    </location>
</feature>
<organism evidence="5 6">
    <name type="scientific">Actinoplanes lutulentus</name>
    <dbReference type="NCBI Taxonomy" id="1287878"/>
    <lineage>
        <taxon>Bacteria</taxon>
        <taxon>Bacillati</taxon>
        <taxon>Actinomycetota</taxon>
        <taxon>Actinomycetes</taxon>
        <taxon>Micromonosporales</taxon>
        <taxon>Micromonosporaceae</taxon>
        <taxon>Actinoplanes</taxon>
    </lineage>
</organism>
<keyword evidence="6" id="KW-1185">Reference proteome</keyword>
<feature type="transmembrane region" description="Helical" evidence="2">
    <location>
        <begin position="84"/>
        <end position="103"/>
    </location>
</feature>
<evidence type="ECO:0000259" key="4">
    <source>
        <dbReference type="Pfam" id="PF00892"/>
    </source>
</evidence>
<comment type="caution">
    <text evidence="5">The sequence shown here is derived from an EMBL/GenBank/DDBJ whole genome shotgun (WGS) entry which is preliminary data.</text>
</comment>
<feature type="transmembrane region" description="Helical" evidence="2">
    <location>
        <begin position="145"/>
        <end position="164"/>
    </location>
</feature>
<proteinExistence type="inferred from homology"/>
<dbReference type="PANTHER" id="PTHR22911">
    <property type="entry name" value="ACYL-MALONYL CONDENSING ENZYME-RELATED"/>
    <property type="match status" value="1"/>
</dbReference>
<accession>A0A327ZCI6</accession>
<feature type="signal peptide" evidence="3">
    <location>
        <begin position="1"/>
        <end position="21"/>
    </location>
</feature>
<dbReference type="InterPro" id="IPR000620">
    <property type="entry name" value="EamA_dom"/>
</dbReference>
<evidence type="ECO:0000256" key="3">
    <source>
        <dbReference type="SAM" id="SignalP"/>
    </source>
</evidence>
<feature type="domain" description="EamA" evidence="4">
    <location>
        <begin position="146"/>
        <end position="280"/>
    </location>
</feature>
<reference evidence="5 6" key="1">
    <citation type="submission" date="2018-06" db="EMBL/GenBank/DDBJ databases">
        <title>Genomic Encyclopedia of Type Strains, Phase III (KMG-III): the genomes of soil and plant-associated and newly described type strains.</title>
        <authorList>
            <person name="Whitman W."/>
        </authorList>
    </citation>
    <scope>NUCLEOTIDE SEQUENCE [LARGE SCALE GENOMIC DNA]</scope>
    <source>
        <strain evidence="5 6">CGMCC 4.7090</strain>
    </source>
</reference>
<feature type="transmembrane region" description="Helical" evidence="2">
    <location>
        <begin position="31"/>
        <end position="48"/>
    </location>
</feature>
<evidence type="ECO:0000313" key="5">
    <source>
        <dbReference type="EMBL" id="RAK37988.1"/>
    </source>
</evidence>
<dbReference type="InterPro" id="IPR037185">
    <property type="entry name" value="EmrE-like"/>
</dbReference>
<feature type="transmembrane region" description="Helical" evidence="2">
    <location>
        <begin position="209"/>
        <end position="230"/>
    </location>
</feature>
<feature type="domain" description="EamA" evidence="4">
    <location>
        <begin position="2"/>
        <end position="132"/>
    </location>
</feature>
<name>A0A327ZCI6_9ACTN</name>
<comment type="similarity">
    <text evidence="1">Belongs to the EamA transporter family.</text>
</comment>
<dbReference type="PANTHER" id="PTHR22911:SF76">
    <property type="entry name" value="EAMA DOMAIN-CONTAINING PROTEIN"/>
    <property type="match status" value="1"/>
</dbReference>
<evidence type="ECO:0000256" key="1">
    <source>
        <dbReference type="ARBA" id="ARBA00007362"/>
    </source>
</evidence>
<feature type="transmembrane region" description="Helical" evidence="2">
    <location>
        <begin position="115"/>
        <end position="133"/>
    </location>
</feature>
<dbReference type="AlphaFoldDB" id="A0A327ZCI6"/>
<keyword evidence="2" id="KW-0472">Membrane</keyword>
<feature type="transmembrane region" description="Helical" evidence="2">
    <location>
        <begin position="269"/>
        <end position="287"/>
    </location>
</feature>
<evidence type="ECO:0000313" key="6">
    <source>
        <dbReference type="Proteomes" id="UP000249341"/>
    </source>
</evidence>
<keyword evidence="2" id="KW-0812">Transmembrane</keyword>
<keyword evidence="2" id="KW-1133">Transmembrane helix</keyword>
<dbReference type="SUPFAM" id="SSF103481">
    <property type="entry name" value="Multidrug resistance efflux transporter EmrE"/>
    <property type="match status" value="2"/>
</dbReference>
<feature type="transmembrane region" description="Helical" evidence="2">
    <location>
        <begin position="176"/>
        <end position="197"/>
    </location>
</feature>
<dbReference type="Proteomes" id="UP000249341">
    <property type="component" value="Unassembled WGS sequence"/>
</dbReference>
<sequence>MIALVVAILAVSSSGPLIAFAAAPALAVAFWRNALATAALTPVVLASRRTEVTGIISGPLRREGLFCVLAGIALAAHFSTWMPAVQLGTVATATALVATQPVWQGLIAAAQGRRPSLTGWIGIGLAVAGAAWATGADFGVSSQAVFADVLALAGGMFAAVYTALGERARISLSTTTYTWICYGTCGVILLVVCVGSGTKLSGYDGRTWAAILALVVGAQLLGHSMFSYALQHTSATAVSVLILLEVPGAALIAWWWLGQEIRPGSLPGLALLLAGVAVVIIGAARAGRAAPPP</sequence>
<evidence type="ECO:0000256" key="2">
    <source>
        <dbReference type="SAM" id="Phobius"/>
    </source>
</evidence>
<gene>
    <name evidence="5" type="ORF">B0I29_106257</name>
</gene>
<keyword evidence="3" id="KW-0732">Signal</keyword>
<feature type="chain" id="PRO_5016361309" evidence="3">
    <location>
        <begin position="22"/>
        <end position="293"/>
    </location>
</feature>
<dbReference type="GO" id="GO:0016020">
    <property type="term" value="C:membrane"/>
    <property type="evidence" value="ECO:0007669"/>
    <property type="project" value="InterPro"/>
</dbReference>
<dbReference type="Pfam" id="PF00892">
    <property type="entry name" value="EamA"/>
    <property type="match status" value="2"/>
</dbReference>
<protein>
    <submittedName>
        <fullName evidence="5">Threonine/homoserine efflux transporter RhtA</fullName>
    </submittedName>
</protein>
<feature type="transmembrane region" description="Helical" evidence="2">
    <location>
        <begin position="237"/>
        <end position="257"/>
    </location>
</feature>
<dbReference type="EMBL" id="QLMJ01000006">
    <property type="protein sequence ID" value="RAK37988.1"/>
    <property type="molecule type" value="Genomic_DNA"/>
</dbReference>